<dbReference type="SUPFAM" id="SSF49464">
    <property type="entry name" value="Carboxypeptidase regulatory domain-like"/>
    <property type="match status" value="1"/>
</dbReference>
<dbReference type="EMBL" id="JBHTKY010000020">
    <property type="protein sequence ID" value="MFD1166534.1"/>
    <property type="molecule type" value="Genomic_DNA"/>
</dbReference>
<evidence type="ECO:0000313" key="2">
    <source>
        <dbReference type="EMBL" id="MFD1166534.1"/>
    </source>
</evidence>
<name>A0ABW3RN69_9SPHI</name>
<reference evidence="3" key="1">
    <citation type="journal article" date="2019" name="Int. J. Syst. Evol. Microbiol.">
        <title>The Global Catalogue of Microorganisms (GCM) 10K type strain sequencing project: providing services to taxonomists for standard genome sequencing and annotation.</title>
        <authorList>
            <consortium name="The Broad Institute Genomics Platform"/>
            <consortium name="The Broad Institute Genome Sequencing Center for Infectious Disease"/>
            <person name="Wu L."/>
            <person name="Ma J."/>
        </authorList>
    </citation>
    <scope>NUCLEOTIDE SEQUENCE [LARGE SCALE GENOMIC DNA]</scope>
    <source>
        <strain evidence="3">CCUG 52468</strain>
    </source>
</reference>
<gene>
    <name evidence="2" type="ORF">ACFQ2C_13045</name>
</gene>
<feature type="signal peptide" evidence="1">
    <location>
        <begin position="1"/>
        <end position="19"/>
    </location>
</feature>
<proteinExistence type="predicted"/>
<keyword evidence="3" id="KW-1185">Reference proteome</keyword>
<dbReference type="InterPro" id="IPR008969">
    <property type="entry name" value="CarboxyPept-like_regulatory"/>
</dbReference>
<protein>
    <recommendedName>
        <fullName evidence="4">Outer membrane protein beta-barrel domain-containing protein</fullName>
    </recommendedName>
</protein>
<keyword evidence="1" id="KW-0732">Signal</keyword>
<evidence type="ECO:0000313" key="3">
    <source>
        <dbReference type="Proteomes" id="UP001597205"/>
    </source>
</evidence>
<dbReference type="RefSeq" id="WP_380897278.1">
    <property type="nucleotide sequence ID" value="NZ_JBHTKY010000020.1"/>
</dbReference>
<accession>A0ABW3RN69</accession>
<evidence type="ECO:0000256" key="1">
    <source>
        <dbReference type="SAM" id="SignalP"/>
    </source>
</evidence>
<feature type="chain" id="PRO_5047069350" description="Outer membrane protein beta-barrel domain-containing protein" evidence="1">
    <location>
        <begin position="20"/>
        <end position="896"/>
    </location>
</feature>
<organism evidence="2 3">
    <name type="scientific">Sphingobacterium daejeonense</name>
    <dbReference type="NCBI Taxonomy" id="371142"/>
    <lineage>
        <taxon>Bacteria</taxon>
        <taxon>Pseudomonadati</taxon>
        <taxon>Bacteroidota</taxon>
        <taxon>Sphingobacteriia</taxon>
        <taxon>Sphingobacteriales</taxon>
        <taxon>Sphingobacteriaceae</taxon>
        <taxon>Sphingobacterium</taxon>
    </lineage>
</organism>
<dbReference type="SUPFAM" id="SSF56935">
    <property type="entry name" value="Porins"/>
    <property type="match status" value="1"/>
</dbReference>
<sequence length="896" mass="102990">MPKFYLTFLLSIILSLSYAQNNATIKGAVFDFERKPLEKATVSIVSEQDSIVLTYGLTNSKGEFDLVRIPTNKNLVFFISHVNSLPFSRRLNLKPNEKLNLDSIILGGNSIEEIQITVSPPIRMNGDTLEYKAEYFKTRPNATVEELLSILPGLQVNADGSIIYQGREVTGIRVNNKDFFAQDLKIATKNLDASLIDIVQVIKDKGESKREIIDDSELPIVLNLKMKKEFLKANFGKFYGGAATRDRYESGALVNTFRDTLQVSFIGFANNINRQGFDYSELSEHGGMGRAENNNYVSYGNNGLMNQISAGINVNYDIKKKLKTNLMYNFRQNDFYDDSENNSEIFLNDIQENSTGKSNNENQNSNHELRALIRYHIDTTSQISYSTNINNNKHTSNYSGSSNRWRGENIPIMEGDNNSVSNNHSNNFNHNFNYEKKFKNKWFLSINNSISSRDGKVNRDNITNERYYLFNDSLINQHQILNSTTGYLNLENRVNIQIPIKKKANIDFYGGQIINNQKSVEDIQNKVNSDIFQDRNDIANNKGLKINTYQIGTRWNITAVKDLPITLGIKWHYVSNYFDYYQKLENIKDNNTYWLPDLRLSFKGFVFQYERSVENQFFNRIITVDSDLSPTYTTLASPYFENSIHNKFSVRYQKTFTKSKINFSTYISQNNESNSIGNISTYNIENSFSTNGAYQSGPTKNRNFNLSLSKTFLQNKDWNLSYRTYVYASIFNNYAIVNGEENKSDMTYGSWNNTITFSYKKAFTFTPMYAYGLNSTKFKFSSENFRNVNNDSHSIGATLLLNNVKKFRLESSYTIKNQVAGVNDQRQNLHLVNASIYYPVFGKGELKLSAFDILNQNVSNYYGAGGNRTYFFRTSTLRQYFMLGLVYKFLTTDNKK</sequence>
<evidence type="ECO:0008006" key="4">
    <source>
        <dbReference type="Google" id="ProtNLM"/>
    </source>
</evidence>
<comment type="caution">
    <text evidence="2">The sequence shown here is derived from an EMBL/GenBank/DDBJ whole genome shotgun (WGS) entry which is preliminary data.</text>
</comment>
<dbReference type="Proteomes" id="UP001597205">
    <property type="component" value="Unassembled WGS sequence"/>
</dbReference>